<accession>A0A914ID71</accession>
<dbReference type="Proteomes" id="UP000887572">
    <property type="component" value="Unplaced"/>
</dbReference>
<dbReference type="AlphaFoldDB" id="A0A914ID71"/>
<feature type="region of interest" description="Disordered" evidence="1">
    <location>
        <begin position="69"/>
        <end position="114"/>
    </location>
</feature>
<evidence type="ECO:0000313" key="3">
    <source>
        <dbReference type="WBParaSite" id="Gr19_v10_g9127.t2"/>
    </source>
</evidence>
<evidence type="ECO:0000313" key="2">
    <source>
        <dbReference type="Proteomes" id="UP000887572"/>
    </source>
</evidence>
<name>A0A914ID71_GLORO</name>
<keyword evidence="2" id="KW-1185">Reference proteome</keyword>
<dbReference type="WBParaSite" id="Gr19_v10_g9127.t2">
    <property type="protein sequence ID" value="Gr19_v10_g9127.t2"/>
    <property type="gene ID" value="Gr19_v10_g9127"/>
</dbReference>
<proteinExistence type="predicted"/>
<feature type="compositionally biased region" description="Polar residues" evidence="1">
    <location>
        <begin position="69"/>
        <end position="87"/>
    </location>
</feature>
<protein>
    <submittedName>
        <fullName evidence="3">Transposase</fullName>
    </submittedName>
</protein>
<organism evidence="2 3">
    <name type="scientific">Globodera rostochiensis</name>
    <name type="common">Golden nematode worm</name>
    <name type="synonym">Heterodera rostochiensis</name>
    <dbReference type="NCBI Taxonomy" id="31243"/>
    <lineage>
        <taxon>Eukaryota</taxon>
        <taxon>Metazoa</taxon>
        <taxon>Ecdysozoa</taxon>
        <taxon>Nematoda</taxon>
        <taxon>Chromadorea</taxon>
        <taxon>Rhabditida</taxon>
        <taxon>Tylenchina</taxon>
        <taxon>Tylenchomorpha</taxon>
        <taxon>Tylenchoidea</taxon>
        <taxon>Heteroderidae</taxon>
        <taxon>Heteroderinae</taxon>
        <taxon>Globodera</taxon>
    </lineage>
</organism>
<sequence length="114" mass="13062">MPVPSSTKCYSDKQKREIVHECIALKNKFLQEKKHSHNEWNQFYANFFKEYGVGHSTIFKWQKQFAANNNTGSMDGAGTQQNNAVEQQSEKIPAEVEQQSEKIPAEQTVDAQLN</sequence>
<reference evidence="3" key="1">
    <citation type="submission" date="2022-11" db="UniProtKB">
        <authorList>
            <consortium name="WormBaseParasite"/>
        </authorList>
    </citation>
    <scope>IDENTIFICATION</scope>
</reference>
<evidence type="ECO:0000256" key="1">
    <source>
        <dbReference type="SAM" id="MobiDB-lite"/>
    </source>
</evidence>
<feature type="compositionally biased region" description="Basic and acidic residues" evidence="1">
    <location>
        <begin position="88"/>
        <end position="104"/>
    </location>
</feature>